<keyword evidence="3" id="KW-1185">Reference proteome</keyword>
<evidence type="ECO:0000313" key="3">
    <source>
        <dbReference type="Proteomes" id="UP000077173"/>
    </source>
</evidence>
<sequence length="96" mass="10371">MVEATQADPIVQKIDEEDVAYLAGLVGDALQRIAPKVPIATLTSFSQLTMVLIAAAVRHAITLPPPEGRRSLALFKQILPRDLSAVEQLAGTRARR</sequence>
<gene>
    <name evidence="2" type="ORF">AXW67_31795</name>
</gene>
<dbReference type="RefSeq" id="WP_063682072.1">
    <property type="nucleotide sequence ID" value="NZ_LSEF01000121.1"/>
</dbReference>
<dbReference type="InterPro" id="IPR041674">
    <property type="entry name" value="TetR_C_22"/>
</dbReference>
<evidence type="ECO:0000259" key="1">
    <source>
        <dbReference type="Pfam" id="PF17928"/>
    </source>
</evidence>
<dbReference type="AlphaFoldDB" id="A0A176YKX5"/>
<feature type="domain" description="Tetracyclin repressor SCO1712-like C-terminal" evidence="1">
    <location>
        <begin position="4"/>
        <end position="85"/>
    </location>
</feature>
<dbReference type="Pfam" id="PF17928">
    <property type="entry name" value="TetR_C_22"/>
    <property type="match status" value="1"/>
</dbReference>
<accession>A0A176YKX5</accession>
<dbReference type="Proteomes" id="UP000077173">
    <property type="component" value="Unassembled WGS sequence"/>
</dbReference>
<dbReference type="GeneID" id="32582485"/>
<name>A0A176YKX5_9BRAD</name>
<proteinExistence type="predicted"/>
<evidence type="ECO:0000313" key="2">
    <source>
        <dbReference type="EMBL" id="OAF06561.1"/>
    </source>
</evidence>
<organism evidence="2 3">
    <name type="scientific">Bradyrhizobium neotropicale</name>
    <dbReference type="NCBI Taxonomy" id="1497615"/>
    <lineage>
        <taxon>Bacteria</taxon>
        <taxon>Pseudomonadati</taxon>
        <taxon>Pseudomonadota</taxon>
        <taxon>Alphaproteobacteria</taxon>
        <taxon>Hyphomicrobiales</taxon>
        <taxon>Nitrobacteraceae</taxon>
        <taxon>Bradyrhizobium</taxon>
    </lineage>
</organism>
<comment type="caution">
    <text evidence="2">The sequence shown here is derived from an EMBL/GenBank/DDBJ whole genome shotgun (WGS) entry which is preliminary data.</text>
</comment>
<protein>
    <recommendedName>
        <fullName evidence="1">Tetracyclin repressor SCO1712-like C-terminal domain-containing protein</fullName>
    </recommendedName>
</protein>
<dbReference type="EMBL" id="LSEF01000121">
    <property type="protein sequence ID" value="OAF06561.1"/>
    <property type="molecule type" value="Genomic_DNA"/>
</dbReference>
<reference evidence="2 3" key="1">
    <citation type="submission" date="2016-02" db="EMBL/GenBank/DDBJ databases">
        <title>Draft genome sequence of the strain BR 10247T Bradyrhizobium neotropicale isolated from nodules of Centrolobium paraense.</title>
        <authorList>
            <person name="Simoes-Araujo J.L."/>
            <person name="Barauna A.C."/>
            <person name="Silva K."/>
            <person name="Zilli J.E."/>
        </authorList>
    </citation>
    <scope>NUCLEOTIDE SEQUENCE [LARGE SCALE GENOMIC DNA]</scope>
    <source>
        <strain evidence="2 3">BR 10247</strain>
    </source>
</reference>